<dbReference type="SFLD" id="SFLDG01099">
    <property type="entry name" value="Uncharacterised_Radical_SAM_Su"/>
    <property type="match status" value="1"/>
</dbReference>
<dbReference type="InterPro" id="IPR016431">
    <property type="entry name" value="Pyrv-formate_lyase-activ_prd"/>
</dbReference>
<gene>
    <name evidence="7" type="ORF">ENI34_03365</name>
</gene>
<evidence type="ECO:0000256" key="1">
    <source>
        <dbReference type="ARBA" id="ARBA00022691"/>
    </source>
</evidence>
<sequence>MKKITRELINEFRKLLSPCRVCPRMCKVDRLNGEIGNCRAGAEVEVSSFHQHFGEEPPLVGKHGSGTVFFTHCNLHCVYCQNYQISQLGMGTKRSLEELAHIFLRLQELGCHNINLVTPTPWVPQIVEALAIAQTRGLNIPVVYNCGGYESLETLKLLDGIIDIYMPDIKYADDEYAGKYSGVGDYWEHATKALKEMYRQVGDLVIERGIATKGLLIRHLVMPNNIAGSRKCFEFIKKHLSGNTAVNVMAQYYPTFKAAAYPEINRRITPKEYREALRELENYGLDKGFKQTLDTIFRRVVPEWTDDLREENY</sequence>
<dbReference type="Proteomes" id="UP000885826">
    <property type="component" value="Unassembled WGS sequence"/>
</dbReference>
<comment type="caution">
    <text evidence="7">The sequence shown here is derived from an EMBL/GenBank/DDBJ whole genome shotgun (WGS) entry which is preliminary data.</text>
</comment>
<evidence type="ECO:0000259" key="6">
    <source>
        <dbReference type="Pfam" id="PF04055"/>
    </source>
</evidence>
<proteinExistence type="predicted"/>
<dbReference type="SFLD" id="SFLDS00029">
    <property type="entry name" value="Radical_SAM"/>
    <property type="match status" value="1"/>
</dbReference>
<dbReference type="SUPFAM" id="SSF102114">
    <property type="entry name" value="Radical SAM enzymes"/>
    <property type="match status" value="1"/>
</dbReference>
<evidence type="ECO:0000256" key="5">
    <source>
        <dbReference type="PIRSR" id="PIRSR004869-50"/>
    </source>
</evidence>
<organism evidence="7 8">
    <name type="scientific">candidate division WOR-3 bacterium</name>
    <dbReference type="NCBI Taxonomy" id="2052148"/>
    <lineage>
        <taxon>Bacteria</taxon>
        <taxon>Bacteria division WOR-3</taxon>
    </lineage>
</organism>
<feature type="binding site" evidence="5">
    <location>
        <position position="77"/>
    </location>
    <ligand>
        <name>[4Fe-4S] cluster</name>
        <dbReference type="ChEBI" id="CHEBI:49883"/>
        <note>4Fe-4S-S-AdoMet</note>
    </ligand>
</feature>
<dbReference type="Pfam" id="PF04055">
    <property type="entry name" value="Radical_SAM"/>
    <property type="match status" value="1"/>
</dbReference>
<dbReference type="InterPro" id="IPR058240">
    <property type="entry name" value="rSAM_sf"/>
</dbReference>
<dbReference type="InterPro" id="IPR040085">
    <property type="entry name" value="MJ0674-like"/>
</dbReference>
<evidence type="ECO:0000313" key="8">
    <source>
        <dbReference type="Proteomes" id="UP000885826"/>
    </source>
</evidence>
<dbReference type="PANTHER" id="PTHR43075:SF1">
    <property type="entry name" value="FORMATE LYASE ACTIVATING ENZYME, PUTATIVE (AFU_ORTHOLOGUE AFUA_2G15630)-RELATED"/>
    <property type="match status" value="1"/>
</dbReference>
<dbReference type="GO" id="GO:0003824">
    <property type="term" value="F:catalytic activity"/>
    <property type="evidence" value="ECO:0007669"/>
    <property type="project" value="InterPro"/>
</dbReference>
<accession>A0A9C9ELG5</accession>
<evidence type="ECO:0000256" key="2">
    <source>
        <dbReference type="ARBA" id="ARBA00022723"/>
    </source>
</evidence>
<protein>
    <submittedName>
        <fullName evidence="7">Radical SAM protein</fullName>
    </submittedName>
</protein>
<dbReference type="InterPro" id="IPR013785">
    <property type="entry name" value="Aldolase_TIM"/>
</dbReference>
<evidence type="ECO:0000256" key="4">
    <source>
        <dbReference type="ARBA" id="ARBA00023014"/>
    </source>
</evidence>
<keyword evidence="3 5" id="KW-0408">Iron</keyword>
<keyword evidence="1 5" id="KW-0949">S-adenosyl-L-methionine</keyword>
<evidence type="ECO:0000256" key="3">
    <source>
        <dbReference type="ARBA" id="ARBA00023004"/>
    </source>
</evidence>
<dbReference type="PANTHER" id="PTHR43075">
    <property type="entry name" value="FORMATE LYASE ACTIVATING ENZYME, PUTATIVE (AFU_ORTHOLOGUE AFUA_2G15630)-RELATED"/>
    <property type="match status" value="1"/>
</dbReference>
<dbReference type="GO" id="GO:0051536">
    <property type="term" value="F:iron-sulfur cluster binding"/>
    <property type="evidence" value="ECO:0007669"/>
    <property type="project" value="UniProtKB-KW"/>
</dbReference>
<comment type="cofactor">
    <cofactor evidence="5">
        <name>[4Fe-4S] cluster</name>
        <dbReference type="ChEBI" id="CHEBI:49883"/>
    </cofactor>
    <text evidence="5">Binds 1 [4Fe-4S] cluster. The cluster is coordinated with 3 cysteines and an exchangeable S-adenosyl-L-methionine.</text>
</comment>
<keyword evidence="2 5" id="KW-0479">Metal-binding</keyword>
<dbReference type="CDD" id="cd01335">
    <property type="entry name" value="Radical_SAM"/>
    <property type="match status" value="1"/>
</dbReference>
<dbReference type="InterPro" id="IPR007197">
    <property type="entry name" value="rSAM"/>
</dbReference>
<keyword evidence="4 5" id="KW-0411">Iron-sulfur</keyword>
<dbReference type="Gene3D" id="3.20.20.70">
    <property type="entry name" value="Aldolase class I"/>
    <property type="match status" value="1"/>
</dbReference>
<feature type="binding site" evidence="5">
    <location>
        <position position="80"/>
    </location>
    <ligand>
        <name>[4Fe-4S] cluster</name>
        <dbReference type="ChEBI" id="CHEBI:49883"/>
        <note>4Fe-4S-S-AdoMet</note>
    </ligand>
</feature>
<feature type="domain" description="Radical SAM core" evidence="6">
    <location>
        <begin position="68"/>
        <end position="198"/>
    </location>
</feature>
<dbReference type="GO" id="GO:0046872">
    <property type="term" value="F:metal ion binding"/>
    <property type="evidence" value="ECO:0007669"/>
    <property type="project" value="UniProtKB-KW"/>
</dbReference>
<feature type="binding site" evidence="5">
    <location>
        <position position="73"/>
    </location>
    <ligand>
        <name>[4Fe-4S] cluster</name>
        <dbReference type="ChEBI" id="CHEBI:49883"/>
        <note>4Fe-4S-S-AdoMet</note>
    </ligand>
</feature>
<dbReference type="EMBL" id="DRIG01000036">
    <property type="protein sequence ID" value="HEC78165.1"/>
    <property type="molecule type" value="Genomic_DNA"/>
</dbReference>
<name>A0A9C9ELG5_UNCW3</name>
<evidence type="ECO:0000313" key="7">
    <source>
        <dbReference type="EMBL" id="HEC78165.1"/>
    </source>
</evidence>
<reference evidence="7" key="1">
    <citation type="journal article" date="2020" name="mSystems">
        <title>Genome- and Community-Level Interaction Insights into Carbon Utilization and Element Cycling Functions of Hydrothermarchaeota in Hydrothermal Sediment.</title>
        <authorList>
            <person name="Zhou Z."/>
            <person name="Liu Y."/>
            <person name="Xu W."/>
            <person name="Pan J."/>
            <person name="Luo Z.H."/>
            <person name="Li M."/>
        </authorList>
    </citation>
    <scope>NUCLEOTIDE SEQUENCE</scope>
    <source>
        <strain evidence="7">HyVt-388</strain>
    </source>
</reference>
<dbReference type="AlphaFoldDB" id="A0A9C9ELG5"/>
<dbReference type="PIRSF" id="PIRSF004869">
    <property type="entry name" value="PflX_prd"/>
    <property type="match status" value="1"/>
</dbReference>